<dbReference type="InterPro" id="IPR000504">
    <property type="entry name" value="RRM_dom"/>
</dbReference>
<sequence length="393" mass="42966">MADPVTEEQTSEQNGGQAAIPPPGTTDNETTTSAKPGESIFASKGKDDPAKIFVGGLNSCTTNESLHAYFSQFGEVVDVNVKYTQEQMGNLRDTNEQNVRSRGFGFVLFGSPEIAKKVLAEEHTVDGKAIEVKKAVRHGQPRSKKLFVGGIPNFISEEILNAYFGAFGEIIETKIIINHQTQRRRGFAFIQFEDETTVDTIAIVKHHELENGTEKCRVEVKPVLPQTDKFREGGFRGRGGFRGNGRRGGFGGGGYGQQQEGYQGGGPYNNYEGYNQGGRGGYNQGGYQQGGGSGYYQGGYDQSGYNQQYDQQQYPGYQGYNYNYQNYGQNQDASGQYANGAGYQAGYQGGYDTSSYGGAQQQQYNYGSNYGQEASNYGKAQTGGNQQNAYQPY</sequence>
<dbReference type="Proteomes" id="UP000887568">
    <property type="component" value="Unplaced"/>
</dbReference>
<organism evidence="6 7">
    <name type="scientific">Patiria miniata</name>
    <name type="common">Bat star</name>
    <name type="synonym">Asterina miniata</name>
    <dbReference type="NCBI Taxonomy" id="46514"/>
    <lineage>
        <taxon>Eukaryota</taxon>
        <taxon>Metazoa</taxon>
        <taxon>Echinodermata</taxon>
        <taxon>Eleutherozoa</taxon>
        <taxon>Asterozoa</taxon>
        <taxon>Asteroidea</taxon>
        <taxon>Valvatacea</taxon>
        <taxon>Valvatida</taxon>
        <taxon>Asterinidae</taxon>
        <taxon>Patiria</taxon>
    </lineage>
</organism>
<dbReference type="GO" id="GO:0003729">
    <property type="term" value="F:mRNA binding"/>
    <property type="evidence" value="ECO:0007669"/>
    <property type="project" value="TreeGrafter"/>
</dbReference>
<dbReference type="RefSeq" id="XP_038060917.1">
    <property type="nucleotide sequence ID" value="XM_038204989.1"/>
</dbReference>
<dbReference type="GeneID" id="119731749"/>
<evidence type="ECO:0000313" key="6">
    <source>
        <dbReference type="EnsemblMetazoa" id="XP_038060917.1"/>
    </source>
</evidence>
<dbReference type="PANTHER" id="PTHR48032:SF6">
    <property type="entry name" value="RNA-BINDING (RRM_RBD_RNP MOTIFS) FAMILY PROTEIN"/>
    <property type="match status" value="1"/>
</dbReference>
<dbReference type="PROSITE" id="PS50102">
    <property type="entry name" value="RRM"/>
    <property type="match status" value="2"/>
</dbReference>
<protein>
    <recommendedName>
        <fullName evidence="5">RRM domain-containing protein</fullName>
    </recommendedName>
</protein>
<keyword evidence="2 3" id="KW-0694">RNA-binding</keyword>
<reference evidence="6" key="1">
    <citation type="submission" date="2022-11" db="UniProtKB">
        <authorList>
            <consortium name="EnsemblMetazoa"/>
        </authorList>
    </citation>
    <scope>IDENTIFICATION</scope>
</reference>
<keyword evidence="1" id="KW-0677">Repeat</keyword>
<evidence type="ECO:0000256" key="3">
    <source>
        <dbReference type="PROSITE-ProRule" id="PRU00176"/>
    </source>
</evidence>
<feature type="region of interest" description="Disordered" evidence="4">
    <location>
        <begin position="1"/>
        <end position="42"/>
    </location>
</feature>
<name>A0A914AAM8_PATMI</name>
<feature type="domain" description="RRM" evidence="5">
    <location>
        <begin position="144"/>
        <end position="223"/>
    </location>
</feature>
<dbReference type="InterPro" id="IPR012677">
    <property type="entry name" value="Nucleotide-bd_a/b_plait_sf"/>
</dbReference>
<feature type="domain" description="RRM" evidence="5">
    <location>
        <begin position="50"/>
        <end position="137"/>
    </location>
</feature>
<dbReference type="SMART" id="SM00360">
    <property type="entry name" value="RRM"/>
    <property type="match status" value="2"/>
</dbReference>
<feature type="compositionally biased region" description="Gly residues" evidence="4">
    <location>
        <begin position="236"/>
        <end position="267"/>
    </location>
</feature>
<dbReference type="InterPro" id="IPR035979">
    <property type="entry name" value="RBD_domain_sf"/>
</dbReference>
<feature type="compositionally biased region" description="Polar residues" evidence="4">
    <location>
        <begin position="25"/>
        <end position="34"/>
    </location>
</feature>
<dbReference type="Pfam" id="PF00076">
    <property type="entry name" value="RRM_1"/>
    <property type="match status" value="2"/>
</dbReference>
<keyword evidence="7" id="KW-1185">Reference proteome</keyword>
<dbReference type="OrthoDB" id="1875751at2759"/>
<proteinExistence type="predicted"/>
<feature type="compositionally biased region" description="Acidic residues" evidence="4">
    <location>
        <begin position="1"/>
        <end position="10"/>
    </location>
</feature>
<evidence type="ECO:0000313" key="7">
    <source>
        <dbReference type="Proteomes" id="UP000887568"/>
    </source>
</evidence>
<accession>A0A914AAM8</accession>
<dbReference type="EnsemblMetazoa" id="XM_038204989.1">
    <property type="protein sequence ID" value="XP_038060917.1"/>
    <property type="gene ID" value="LOC119731749"/>
</dbReference>
<dbReference type="Gene3D" id="3.30.70.330">
    <property type="match status" value="2"/>
</dbReference>
<evidence type="ECO:0000256" key="1">
    <source>
        <dbReference type="ARBA" id="ARBA00022737"/>
    </source>
</evidence>
<dbReference type="GO" id="GO:0006417">
    <property type="term" value="P:regulation of translation"/>
    <property type="evidence" value="ECO:0007669"/>
    <property type="project" value="TreeGrafter"/>
</dbReference>
<evidence type="ECO:0000256" key="2">
    <source>
        <dbReference type="ARBA" id="ARBA00022884"/>
    </source>
</evidence>
<evidence type="ECO:0000256" key="4">
    <source>
        <dbReference type="SAM" id="MobiDB-lite"/>
    </source>
</evidence>
<evidence type="ECO:0000259" key="5">
    <source>
        <dbReference type="PROSITE" id="PS50102"/>
    </source>
</evidence>
<dbReference type="AlphaFoldDB" id="A0A914AAM8"/>
<dbReference type="OMA" id="QYNYGSN"/>
<dbReference type="SUPFAM" id="SSF54928">
    <property type="entry name" value="RNA-binding domain, RBD"/>
    <property type="match status" value="2"/>
</dbReference>
<feature type="region of interest" description="Disordered" evidence="4">
    <location>
        <begin position="229"/>
        <end position="270"/>
    </location>
</feature>
<dbReference type="PANTHER" id="PTHR48032">
    <property type="entry name" value="RNA-BINDING PROTEIN MUSASHI HOMOLOG RBP6"/>
    <property type="match status" value="1"/>
</dbReference>